<evidence type="ECO:0000256" key="2">
    <source>
        <dbReference type="ARBA" id="ARBA00022801"/>
    </source>
</evidence>
<dbReference type="OrthoDB" id="9801763at2"/>
<evidence type="ECO:0000313" key="5">
    <source>
        <dbReference type="Proteomes" id="UP000298781"/>
    </source>
</evidence>
<name>A0A4D7AV79_9HYPH</name>
<proteinExistence type="inferred from homology"/>
<dbReference type="Gene3D" id="3.40.50.1820">
    <property type="entry name" value="alpha/beta hydrolase"/>
    <property type="match status" value="1"/>
</dbReference>
<reference evidence="4 5" key="1">
    <citation type="submission" date="2019-04" db="EMBL/GenBank/DDBJ databases">
        <title>Phreatobacter aquaticus sp. nov.</title>
        <authorList>
            <person name="Choi A."/>
        </authorList>
    </citation>
    <scope>NUCLEOTIDE SEQUENCE [LARGE SCALE GENOMIC DNA]</scope>
    <source>
        <strain evidence="4 5">KCTC 52518</strain>
    </source>
</reference>
<keyword evidence="5" id="KW-1185">Reference proteome</keyword>
<dbReference type="Pfam" id="PF02230">
    <property type="entry name" value="Abhydrolase_2"/>
    <property type="match status" value="1"/>
</dbReference>
<dbReference type="RefSeq" id="WP_136960280.1">
    <property type="nucleotide sequence ID" value="NZ_CP039690.1"/>
</dbReference>
<gene>
    <name evidence="4" type="ORF">E8M01_11710</name>
</gene>
<dbReference type="KEGG" id="pstg:E8M01_11710"/>
<protein>
    <recommendedName>
        <fullName evidence="3">Phospholipase/carboxylesterase/thioesterase domain-containing protein</fullName>
    </recommendedName>
</protein>
<feature type="domain" description="Phospholipase/carboxylesterase/thioesterase" evidence="3">
    <location>
        <begin position="12"/>
        <end position="200"/>
    </location>
</feature>
<dbReference type="Proteomes" id="UP000298781">
    <property type="component" value="Chromosome"/>
</dbReference>
<comment type="similarity">
    <text evidence="1">Belongs to the AB hydrolase superfamily. AB hydrolase 2 family.</text>
</comment>
<evidence type="ECO:0000256" key="1">
    <source>
        <dbReference type="ARBA" id="ARBA00006499"/>
    </source>
</evidence>
<organism evidence="4 5">
    <name type="scientific">Phreatobacter stygius</name>
    <dbReference type="NCBI Taxonomy" id="1940610"/>
    <lineage>
        <taxon>Bacteria</taxon>
        <taxon>Pseudomonadati</taxon>
        <taxon>Pseudomonadota</taxon>
        <taxon>Alphaproteobacteria</taxon>
        <taxon>Hyphomicrobiales</taxon>
        <taxon>Phreatobacteraceae</taxon>
        <taxon>Phreatobacter</taxon>
    </lineage>
</organism>
<dbReference type="InterPro" id="IPR029058">
    <property type="entry name" value="AB_hydrolase_fold"/>
</dbReference>
<dbReference type="GO" id="GO:0016787">
    <property type="term" value="F:hydrolase activity"/>
    <property type="evidence" value="ECO:0007669"/>
    <property type="project" value="UniProtKB-KW"/>
</dbReference>
<accession>A0A4D7AV79</accession>
<keyword evidence="2" id="KW-0378">Hydrolase</keyword>
<evidence type="ECO:0000259" key="3">
    <source>
        <dbReference type="Pfam" id="PF02230"/>
    </source>
</evidence>
<evidence type="ECO:0000313" key="4">
    <source>
        <dbReference type="EMBL" id="QCI64829.1"/>
    </source>
</evidence>
<sequence>MLDGPRLAPLSGRARQLVVILHGYGADGDDLIALGEAWRQALPDAAFVAPDGPEPCDHMPSGRQWFPLDLRNPREYWLGCIGVRAAIDCFLDAELRRLALDDGALGLVGFSQGTMTALHVGLRRKNAPAALVGYSGRLAGPDSLAEVTVRPPVTLIHGGLDDVIPAVDMGVAATALSSAGLAVETHLIPDIGHEIDGRALGFGLAALSRGFQAD</sequence>
<dbReference type="SUPFAM" id="SSF53474">
    <property type="entry name" value="alpha/beta-Hydrolases"/>
    <property type="match status" value="1"/>
</dbReference>
<dbReference type="AlphaFoldDB" id="A0A4D7AV79"/>
<dbReference type="InterPro" id="IPR003140">
    <property type="entry name" value="PLipase/COase/thioEstase"/>
</dbReference>
<dbReference type="PANTHER" id="PTHR10655:SF17">
    <property type="entry name" value="LYSOPHOSPHOLIPASE-LIKE PROTEIN 1"/>
    <property type="match status" value="1"/>
</dbReference>
<dbReference type="EMBL" id="CP039690">
    <property type="protein sequence ID" value="QCI64829.1"/>
    <property type="molecule type" value="Genomic_DNA"/>
</dbReference>
<dbReference type="PANTHER" id="PTHR10655">
    <property type="entry name" value="LYSOPHOSPHOLIPASE-RELATED"/>
    <property type="match status" value="1"/>
</dbReference>
<dbReference type="InterPro" id="IPR050565">
    <property type="entry name" value="LYPA1-2/EST-like"/>
</dbReference>